<evidence type="ECO:0000256" key="1">
    <source>
        <dbReference type="SAM" id="MobiDB-lite"/>
    </source>
</evidence>
<evidence type="ECO:0000313" key="2">
    <source>
        <dbReference type="EMBL" id="XAI71038.1"/>
    </source>
</evidence>
<reference evidence="2" key="1">
    <citation type="journal article" date="2024" name="J. Gen. Virol.">
        <title>Novel phages of Pseudomonas syringae unveil numerous potential auxiliary metabolic genes.</title>
        <authorList>
            <person name="Feltin C."/>
            <person name="Garneau J.R."/>
            <person name="Morris C.E."/>
            <person name="Berard A."/>
            <person name="Torres-Barcelo C."/>
        </authorList>
    </citation>
    <scope>NUCLEOTIDE SEQUENCE</scope>
</reference>
<dbReference type="InterPro" id="IPR038996">
    <property type="entry name" value="Gp14"/>
</dbReference>
<protein>
    <submittedName>
        <fullName evidence="2">Protein inside capsid B</fullName>
    </submittedName>
</protein>
<feature type="region of interest" description="Disordered" evidence="1">
    <location>
        <begin position="169"/>
        <end position="193"/>
    </location>
</feature>
<proteinExistence type="predicted"/>
<name>A0AAU6W3E6_9VIRU</name>
<gene>
    <name evidence="2" type="ORF">Lepni01_00038</name>
</gene>
<feature type="compositionally biased region" description="Polar residues" evidence="1">
    <location>
        <begin position="174"/>
        <end position="193"/>
    </location>
</feature>
<accession>A0AAU6W3E6</accession>
<sequence length="193" mass="19879">MCEPVSIGMAAVAVVGGAMAAKDKAKGEGAAEDAQRRTAREQVKQTNMANANLQLTAQDRQEEARAQLAEVNMQALKNKGTVAAAIGESGLSGNSMKRIANSVEVEASQQKMAITDNYKRDYSSIFANQIANTENTKSALRGQAQVIKTSGLSHALGIVSAGSNGYSAGASLKGQMNSNKATGQSNGTAKGGT</sequence>
<dbReference type="Pfam" id="PF24072">
    <property type="entry name" value="T7_gp14"/>
    <property type="match status" value="1"/>
</dbReference>
<dbReference type="EMBL" id="PP179331">
    <property type="protein sequence ID" value="XAI71038.1"/>
    <property type="molecule type" value="Genomic_DNA"/>
</dbReference>
<organism evidence="2">
    <name type="scientific">Pseudomonas phage Lepni01</name>
    <dbReference type="NCBI Taxonomy" id="3138536"/>
    <lineage>
        <taxon>Viruses</taxon>
    </lineage>
</organism>